<protein>
    <recommendedName>
        <fullName evidence="3">Late embryogenesis abundant protein LEA-2 subgroup domain-containing protein</fullName>
    </recommendedName>
</protein>
<reference evidence="1 2" key="1">
    <citation type="submission" date="2020-08" db="EMBL/GenBank/DDBJ databases">
        <title>Genomic Encyclopedia of Type Strains, Phase IV (KMG-IV): sequencing the most valuable type-strain genomes for metagenomic binning, comparative biology and taxonomic classification.</title>
        <authorList>
            <person name="Goeker M."/>
        </authorList>
    </citation>
    <scope>NUCLEOTIDE SEQUENCE [LARGE SCALE GENOMIC DNA]</scope>
    <source>
        <strain evidence="1 2">DSM 105074</strain>
    </source>
</reference>
<dbReference type="SUPFAM" id="SSF117070">
    <property type="entry name" value="LEA14-like"/>
    <property type="match status" value="1"/>
</dbReference>
<evidence type="ECO:0008006" key="3">
    <source>
        <dbReference type="Google" id="ProtNLM"/>
    </source>
</evidence>
<proteinExistence type="predicted"/>
<gene>
    <name evidence="1" type="ORF">HNQ92_002822</name>
</gene>
<dbReference type="AlphaFoldDB" id="A0A840TYF7"/>
<dbReference type="Gene3D" id="2.60.40.1820">
    <property type="match status" value="1"/>
</dbReference>
<dbReference type="EMBL" id="JACHGF010000003">
    <property type="protein sequence ID" value="MBB5284679.1"/>
    <property type="molecule type" value="Genomic_DNA"/>
</dbReference>
<accession>A0A840TYF7</accession>
<dbReference type="Proteomes" id="UP000557307">
    <property type="component" value="Unassembled WGS sequence"/>
</dbReference>
<keyword evidence="2" id="KW-1185">Reference proteome</keyword>
<evidence type="ECO:0000313" key="1">
    <source>
        <dbReference type="EMBL" id="MBB5284679.1"/>
    </source>
</evidence>
<name>A0A840TYF7_9BACT</name>
<evidence type="ECO:0000313" key="2">
    <source>
        <dbReference type="Proteomes" id="UP000557307"/>
    </source>
</evidence>
<organism evidence="1 2">
    <name type="scientific">Rhabdobacter roseus</name>
    <dbReference type="NCBI Taxonomy" id="1655419"/>
    <lineage>
        <taxon>Bacteria</taxon>
        <taxon>Pseudomonadati</taxon>
        <taxon>Bacteroidota</taxon>
        <taxon>Cytophagia</taxon>
        <taxon>Cytophagales</taxon>
        <taxon>Cytophagaceae</taxon>
        <taxon>Rhabdobacter</taxon>
    </lineage>
</organism>
<sequence>MKKWLTVAGLLAVIGVFSQCSVSKQVKEAKAFGDCKYRITTVDSIYLAGTDIRELRNIRSIRDFDPTKYPHLGLAFLRKNIPLDLRVNLDITNPTKTLAAINQLEYKVLLADSELFSGFLNRRIEVYPGTGSTRVPINLSTNAYELLNNDKTRDEFLAMVQALSGKADIKPTKLTIKVKPTLSLGDKQVNYPGYITFQEEITREMLLGASGY</sequence>
<dbReference type="RefSeq" id="WP_184174594.1">
    <property type="nucleotide sequence ID" value="NZ_JACHGF010000003.1"/>
</dbReference>
<comment type="caution">
    <text evidence="1">The sequence shown here is derived from an EMBL/GenBank/DDBJ whole genome shotgun (WGS) entry which is preliminary data.</text>
</comment>